<feature type="compositionally biased region" description="Polar residues" evidence="1">
    <location>
        <begin position="85"/>
        <end position="95"/>
    </location>
</feature>
<feature type="compositionally biased region" description="Pro residues" evidence="1">
    <location>
        <begin position="43"/>
        <end position="56"/>
    </location>
</feature>
<reference evidence="2 3" key="1">
    <citation type="submission" date="2014-11" db="EMBL/GenBank/DDBJ databases">
        <authorList>
            <person name="Zhu J."/>
            <person name="Qi W."/>
            <person name="Song R."/>
        </authorList>
    </citation>
    <scope>NUCLEOTIDE SEQUENCE [LARGE SCALE GENOMIC DNA]</scope>
</reference>
<dbReference type="Proteomes" id="UP000041254">
    <property type="component" value="Unassembled WGS sequence"/>
</dbReference>
<dbReference type="VEuPathDB" id="CryptoDB:Vbra_14648"/>
<organism evidence="2 3">
    <name type="scientific">Vitrella brassicaformis (strain CCMP3155)</name>
    <dbReference type="NCBI Taxonomy" id="1169540"/>
    <lineage>
        <taxon>Eukaryota</taxon>
        <taxon>Sar</taxon>
        <taxon>Alveolata</taxon>
        <taxon>Colpodellida</taxon>
        <taxon>Vitrellaceae</taxon>
        <taxon>Vitrella</taxon>
    </lineage>
</organism>
<dbReference type="Pfam" id="PF08613">
    <property type="entry name" value="Cyclin"/>
    <property type="match status" value="1"/>
</dbReference>
<dbReference type="STRING" id="1169540.A0A0G4F7A2"/>
<feature type="compositionally biased region" description="Low complexity" evidence="1">
    <location>
        <begin position="355"/>
        <end position="383"/>
    </location>
</feature>
<gene>
    <name evidence="2" type="ORF">Vbra_14648</name>
</gene>
<protein>
    <recommendedName>
        <fullName evidence="4">Cyclin N-terminal domain-containing protein</fullName>
    </recommendedName>
</protein>
<dbReference type="EMBL" id="CDMY01000385">
    <property type="protein sequence ID" value="CEM08592.1"/>
    <property type="molecule type" value="Genomic_DNA"/>
</dbReference>
<dbReference type="CDD" id="cd20558">
    <property type="entry name" value="CYCLIN_ScPCL7-like"/>
    <property type="match status" value="1"/>
</dbReference>
<feature type="region of interest" description="Disordered" evidence="1">
    <location>
        <begin position="25"/>
        <end position="121"/>
    </location>
</feature>
<keyword evidence="3" id="KW-1185">Reference proteome</keyword>
<evidence type="ECO:0000256" key="1">
    <source>
        <dbReference type="SAM" id="MobiDB-lite"/>
    </source>
</evidence>
<feature type="region of interest" description="Disordered" evidence="1">
    <location>
        <begin position="334"/>
        <end position="383"/>
    </location>
</feature>
<evidence type="ECO:0008006" key="4">
    <source>
        <dbReference type="Google" id="ProtNLM"/>
    </source>
</evidence>
<name>A0A0G4F7A2_VITBC</name>
<dbReference type="PANTHER" id="PTHR15615">
    <property type="match status" value="1"/>
</dbReference>
<evidence type="ECO:0000313" key="2">
    <source>
        <dbReference type="EMBL" id="CEM08592.1"/>
    </source>
</evidence>
<evidence type="ECO:0000313" key="3">
    <source>
        <dbReference type="Proteomes" id="UP000041254"/>
    </source>
</evidence>
<dbReference type="Gene3D" id="1.10.472.10">
    <property type="entry name" value="Cyclin-like"/>
    <property type="match status" value="1"/>
</dbReference>
<dbReference type="GO" id="GO:0019901">
    <property type="term" value="F:protein kinase binding"/>
    <property type="evidence" value="ECO:0007669"/>
    <property type="project" value="InterPro"/>
</dbReference>
<sequence length="432" mass="46064">MIATSPRSESPEATAPQPTVTVVPVAFPPHVHGHPHSTTRPGFFPPIIRPPIPVSIPRPIGNVHAARPSHHHQHHQHGKARDSDSGGSPQTATTLSSLSEGVVERGVGGSSQDSLEGPHDADVDGCLLDDVGGLAEVDVGLVVKGCERLHDAEMDSFLKLEEEEVLSVVKKIETSPHHSQLSTVFDSSTAPSITLSEYLKRILTYGYLGTHGCIVMFVLISRVLLKYPKIALTLVNGHRLFLTAALTTTKAYYDKFFDNLYWSKIGGISLVELNILERVFLRYTDFRLRVTTEEYCQCLIFIKLAAKTNLSPKALSTLASSDVCLMVPTTPPPAFIPLPQKGDTTTDDLSRRACGGESSPGTPASTSTTTTVDGNGSDGSCGNSPVARTVAAGDGGLGADGAAAYLGVHPFANLLFFPCGSRQAQRTKTPPN</sequence>
<feature type="compositionally biased region" description="Low complexity" evidence="1">
    <location>
        <begin position="96"/>
        <end position="105"/>
    </location>
</feature>
<proteinExistence type="predicted"/>
<dbReference type="PANTHER" id="PTHR15615:SF108">
    <property type="entry name" value="PROTEIN CNPPD1"/>
    <property type="match status" value="1"/>
</dbReference>
<accession>A0A0G4F7A2</accession>
<dbReference type="InterPro" id="IPR013922">
    <property type="entry name" value="Cyclin_PHO80-like"/>
</dbReference>
<dbReference type="InParanoid" id="A0A0G4F7A2"/>
<feature type="compositionally biased region" description="Basic residues" evidence="1">
    <location>
        <begin position="67"/>
        <end position="78"/>
    </location>
</feature>
<dbReference type="OrthoDB" id="337735at2759"/>
<dbReference type="AlphaFoldDB" id="A0A0G4F7A2"/>